<dbReference type="Pfam" id="PF14226">
    <property type="entry name" value="DIOX_N"/>
    <property type="match status" value="1"/>
</dbReference>
<evidence type="ECO:0000256" key="3">
    <source>
        <dbReference type="ARBA" id="ARBA00023002"/>
    </source>
</evidence>
<proteinExistence type="inferred from homology"/>
<keyword evidence="3 6" id="KW-0560">Oxidoreductase</keyword>
<accession>A0A0J8B9E1</accession>
<dbReference type="InterPro" id="IPR050231">
    <property type="entry name" value="Iron_ascorbate_oxido_reductase"/>
</dbReference>
<dbReference type="Gramene" id="KMS96472">
    <property type="protein sequence ID" value="KMS96472"/>
    <property type="gene ID" value="BVRB_9g224650"/>
</dbReference>
<dbReference type="PANTHER" id="PTHR47990">
    <property type="entry name" value="2-OXOGLUTARATE (2OG) AND FE(II)-DEPENDENT OXYGENASE SUPERFAMILY PROTEIN-RELATED"/>
    <property type="match status" value="1"/>
</dbReference>
<evidence type="ECO:0000256" key="2">
    <source>
        <dbReference type="ARBA" id="ARBA00022723"/>
    </source>
</evidence>
<dbReference type="Proteomes" id="UP000035740">
    <property type="component" value="Unassembled WGS sequence"/>
</dbReference>
<feature type="domain" description="Fe2OG dioxygenase" evidence="7">
    <location>
        <begin position="165"/>
        <end position="265"/>
    </location>
</feature>
<sequence length="329" mass="37489">MVSKTLAKLQLPTINLGGENTNPGTSSWTSTCNNIKQALEEYGCFIAVYDKFSLDLHNKAIDVIQPMFELPTEVKARNSSNLPYHGYYKPGNPMPLLESLGIEDALMRNAVRSFTNLLWPSGNHQFCETIDQYAKKVAELEQLVLRMVFESYGVEKYHNSHLNSTSYLLRIAKYRVPQKNEHNLGAVGHTDKNFITILHENDVNGLEVQTKDGEWLSIDSSPQSFIVMAGEPFLAWSNNRIHAPLHRVIMKGDKPRYSFALFSTTKDTIETPKELVDDEHPLQFKPFDYMGLLQFYTEDVSRMAVCTIKDYCGISDRARSIPVYQHVEE</sequence>
<dbReference type="AlphaFoldDB" id="A0A0J8B9E1"/>
<evidence type="ECO:0000256" key="5">
    <source>
        <dbReference type="ARBA" id="ARBA00057022"/>
    </source>
</evidence>
<keyword evidence="2 6" id="KW-0479">Metal-binding</keyword>
<keyword evidence="4 6" id="KW-0408">Iron</keyword>
<gene>
    <name evidence="8" type="ORF">BVRB_9g224650</name>
</gene>
<dbReference type="SUPFAM" id="SSF51197">
    <property type="entry name" value="Clavaminate synthase-like"/>
    <property type="match status" value="1"/>
</dbReference>
<dbReference type="InterPro" id="IPR026992">
    <property type="entry name" value="DIOX_N"/>
</dbReference>
<comment type="function">
    <text evidence="5">Probable 2-oxoglutarate-dependent dioxygenase that may be involved in glucosinolates biosynthesis. May play a role in the production of aliphatic glucosinolates.</text>
</comment>
<dbReference type="FunFam" id="2.60.120.330:FF:000022">
    <property type="entry name" value="Probable 2-oxoglutarate-dependent dioxygenase AOP1.2"/>
    <property type="match status" value="1"/>
</dbReference>
<organism evidence="8 9">
    <name type="scientific">Beta vulgaris subsp. vulgaris</name>
    <name type="common">Beet</name>
    <dbReference type="NCBI Taxonomy" id="3555"/>
    <lineage>
        <taxon>Eukaryota</taxon>
        <taxon>Viridiplantae</taxon>
        <taxon>Streptophyta</taxon>
        <taxon>Embryophyta</taxon>
        <taxon>Tracheophyta</taxon>
        <taxon>Spermatophyta</taxon>
        <taxon>Magnoliopsida</taxon>
        <taxon>eudicotyledons</taxon>
        <taxon>Gunneridae</taxon>
        <taxon>Pentapetalae</taxon>
        <taxon>Caryophyllales</taxon>
        <taxon>Chenopodiaceae</taxon>
        <taxon>Betoideae</taxon>
        <taxon>Beta</taxon>
    </lineage>
</organism>
<protein>
    <recommendedName>
        <fullName evidence="7">Fe2OG dioxygenase domain-containing protein</fullName>
    </recommendedName>
</protein>
<dbReference type="InterPro" id="IPR027443">
    <property type="entry name" value="IPNS-like_sf"/>
</dbReference>
<evidence type="ECO:0000256" key="4">
    <source>
        <dbReference type="ARBA" id="ARBA00023004"/>
    </source>
</evidence>
<dbReference type="GO" id="GO:0046872">
    <property type="term" value="F:metal ion binding"/>
    <property type="evidence" value="ECO:0007669"/>
    <property type="project" value="UniProtKB-KW"/>
</dbReference>
<dbReference type="EMBL" id="KQ090377">
    <property type="protein sequence ID" value="KMS96472.1"/>
    <property type="molecule type" value="Genomic_DNA"/>
</dbReference>
<evidence type="ECO:0000259" key="7">
    <source>
        <dbReference type="PROSITE" id="PS51471"/>
    </source>
</evidence>
<dbReference type="OMA" id="AKWASAC"/>
<dbReference type="eggNOG" id="KOG0143">
    <property type="taxonomic scope" value="Eukaryota"/>
</dbReference>
<evidence type="ECO:0000313" key="8">
    <source>
        <dbReference type="EMBL" id="KMS96472.1"/>
    </source>
</evidence>
<evidence type="ECO:0000313" key="9">
    <source>
        <dbReference type="Proteomes" id="UP000035740"/>
    </source>
</evidence>
<evidence type="ECO:0000256" key="1">
    <source>
        <dbReference type="ARBA" id="ARBA00008056"/>
    </source>
</evidence>
<evidence type="ECO:0000256" key="6">
    <source>
        <dbReference type="RuleBase" id="RU003682"/>
    </source>
</evidence>
<name>A0A0J8B9E1_BETVV</name>
<dbReference type="PROSITE" id="PS51471">
    <property type="entry name" value="FE2OG_OXY"/>
    <property type="match status" value="1"/>
</dbReference>
<dbReference type="GO" id="GO:0016491">
    <property type="term" value="F:oxidoreductase activity"/>
    <property type="evidence" value="ECO:0007669"/>
    <property type="project" value="UniProtKB-KW"/>
</dbReference>
<comment type="similarity">
    <text evidence="1 6">Belongs to the iron/ascorbate-dependent oxidoreductase family.</text>
</comment>
<dbReference type="OrthoDB" id="288590at2759"/>
<dbReference type="InterPro" id="IPR005123">
    <property type="entry name" value="Oxoglu/Fe-dep_dioxygenase_dom"/>
</dbReference>
<keyword evidence="9" id="KW-1185">Reference proteome</keyword>
<dbReference type="Gene3D" id="2.60.120.330">
    <property type="entry name" value="B-lactam Antibiotic, Isopenicillin N Synthase, Chain"/>
    <property type="match status" value="1"/>
</dbReference>
<reference evidence="8 9" key="1">
    <citation type="journal article" date="2014" name="Nature">
        <title>The genome of the recently domesticated crop plant sugar beet (Beta vulgaris).</title>
        <authorList>
            <person name="Dohm J.C."/>
            <person name="Minoche A.E."/>
            <person name="Holtgrawe D."/>
            <person name="Capella-Gutierrez S."/>
            <person name="Zakrzewski F."/>
            <person name="Tafer H."/>
            <person name="Rupp O."/>
            <person name="Sorensen T.R."/>
            <person name="Stracke R."/>
            <person name="Reinhardt R."/>
            <person name="Goesmann A."/>
            <person name="Kraft T."/>
            <person name="Schulz B."/>
            <person name="Stadler P.F."/>
            <person name="Schmidt T."/>
            <person name="Gabaldon T."/>
            <person name="Lehrach H."/>
            <person name="Weisshaar B."/>
            <person name="Himmelbauer H."/>
        </authorList>
    </citation>
    <scope>NUCLEOTIDE SEQUENCE [LARGE SCALE GENOMIC DNA]</scope>
    <source>
        <tissue evidence="8">Taproot</tissue>
    </source>
</reference>
<dbReference type="InterPro" id="IPR044861">
    <property type="entry name" value="IPNS-like_FE2OG_OXY"/>
</dbReference>
<dbReference type="Pfam" id="PF03171">
    <property type="entry name" value="2OG-FeII_Oxy"/>
    <property type="match status" value="1"/>
</dbReference>